<dbReference type="OrthoDB" id="641493at2"/>
<comment type="caution">
    <text evidence="5">The sequence shown here is derived from an EMBL/GenBank/DDBJ whole genome shotgun (WGS) entry which is preliminary data.</text>
</comment>
<evidence type="ECO:0000256" key="2">
    <source>
        <dbReference type="ARBA" id="ARBA00012438"/>
    </source>
</evidence>
<dbReference type="Proteomes" id="UP000261174">
    <property type="component" value="Unassembled WGS sequence"/>
</dbReference>
<accession>A0A3E1NSX5</accession>
<organism evidence="5 6">
    <name type="scientific">Chitinophaga silvisoli</name>
    <dbReference type="NCBI Taxonomy" id="2291814"/>
    <lineage>
        <taxon>Bacteria</taxon>
        <taxon>Pseudomonadati</taxon>
        <taxon>Bacteroidota</taxon>
        <taxon>Chitinophagia</taxon>
        <taxon>Chitinophagales</taxon>
        <taxon>Chitinophagaceae</taxon>
        <taxon>Chitinophaga</taxon>
    </lineage>
</organism>
<dbReference type="SUPFAM" id="SSF47384">
    <property type="entry name" value="Homodimeric domain of signal transducing histidine kinase"/>
    <property type="match status" value="1"/>
</dbReference>
<evidence type="ECO:0000313" key="6">
    <source>
        <dbReference type="Proteomes" id="UP000261174"/>
    </source>
</evidence>
<dbReference type="SUPFAM" id="SSF55874">
    <property type="entry name" value="ATPase domain of HSP90 chaperone/DNA topoisomerase II/histidine kinase"/>
    <property type="match status" value="1"/>
</dbReference>
<keyword evidence="5" id="KW-0808">Transferase</keyword>
<feature type="domain" description="Histidine kinase" evidence="4">
    <location>
        <begin position="25"/>
        <end position="242"/>
    </location>
</feature>
<dbReference type="SMART" id="SM00387">
    <property type="entry name" value="HATPase_c"/>
    <property type="match status" value="1"/>
</dbReference>
<dbReference type="InterPro" id="IPR036097">
    <property type="entry name" value="HisK_dim/P_sf"/>
</dbReference>
<protein>
    <recommendedName>
        <fullName evidence="2">histidine kinase</fullName>
        <ecNumber evidence="2">2.7.13.3</ecNumber>
    </recommendedName>
</protein>
<dbReference type="Gene3D" id="1.10.287.130">
    <property type="match status" value="1"/>
</dbReference>
<dbReference type="Pfam" id="PF02518">
    <property type="entry name" value="HATPase_c"/>
    <property type="match status" value="1"/>
</dbReference>
<dbReference type="PANTHER" id="PTHR43547">
    <property type="entry name" value="TWO-COMPONENT HISTIDINE KINASE"/>
    <property type="match status" value="1"/>
</dbReference>
<evidence type="ECO:0000256" key="3">
    <source>
        <dbReference type="ARBA" id="ARBA00022553"/>
    </source>
</evidence>
<dbReference type="InterPro" id="IPR003661">
    <property type="entry name" value="HisK_dim/P_dom"/>
</dbReference>
<dbReference type="InterPro" id="IPR005467">
    <property type="entry name" value="His_kinase_dom"/>
</dbReference>
<dbReference type="InterPro" id="IPR004358">
    <property type="entry name" value="Sig_transdc_His_kin-like_C"/>
</dbReference>
<dbReference type="RefSeq" id="WP_116857488.1">
    <property type="nucleotide sequence ID" value="NZ_QTJV01000018.1"/>
</dbReference>
<dbReference type="CDD" id="cd00082">
    <property type="entry name" value="HisKA"/>
    <property type="match status" value="1"/>
</dbReference>
<name>A0A3E1NSX5_9BACT</name>
<dbReference type="EMBL" id="QTJV01000018">
    <property type="protein sequence ID" value="RFM30944.1"/>
    <property type="molecule type" value="Genomic_DNA"/>
</dbReference>
<dbReference type="GO" id="GO:0000155">
    <property type="term" value="F:phosphorelay sensor kinase activity"/>
    <property type="evidence" value="ECO:0007669"/>
    <property type="project" value="InterPro"/>
</dbReference>
<dbReference type="CDD" id="cd00075">
    <property type="entry name" value="HATPase"/>
    <property type="match status" value="1"/>
</dbReference>
<reference evidence="5 6" key="1">
    <citation type="submission" date="2018-08" db="EMBL/GenBank/DDBJ databases">
        <title>Chitinophaga sp. K20C18050901, a novel bacterium isolated from forest soil.</title>
        <authorList>
            <person name="Wang C."/>
        </authorList>
    </citation>
    <scope>NUCLEOTIDE SEQUENCE [LARGE SCALE GENOMIC DNA]</scope>
    <source>
        <strain evidence="5 6">K20C18050901</strain>
    </source>
</reference>
<dbReference type="Gene3D" id="3.30.565.10">
    <property type="entry name" value="Histidine kinase-like ATPase, C-terminal domain"/>
    <property type="match status" value="1"/>
</dbReference>
<keyword evidence="5" id="KW-0418">Kinase</keyword>
<gene>
    <name evidence="5" type="ORF">DXN04_31950</name>
</gene>
<dbReference type="EC" id="2.7.13.3" evidence="2"/>
<dbReference type="InterPro" id="IPR036890">
    <property type="entry name" value="HATPase_C_sf"/>
</dbReference>
<keyword evidence="3" id="KW-0597">Phosphoprotein</keyword>
<sequence>MLGISTVSKAVPSNDIPSTHLFIGMLAHEMRSQISGICTISKMLLSENDSKEDKRFYLSHVNAMSMNVLHVLNNMMATSRFYNDNVAVKMAPARINIRQWLKLQIRQYDLISTLSSVKIKAHFRTTVPDYITTDEIKLGQIVKNLIDNAFKFAPSGTCISISVSYLSDGRLLFQITDHGKGIPAEKIHLLFQPFQSLEVGFSGTGLGLYVSKLYATLLGGDLLLGRNDKRGTSFLFMIDSQSNITTKH</sequence>
<evidence type="ECO:0000256" key="1">
    <source>
        <dbReference type="ARBA" id="ARBA00000085"/>
    </source>
</evidence>
<dbReference type="InterPro" id="IPR003594">
    <property type="entry name" value="HATPase_dom"/>
</dbReference>
<dbReference type="PRINTS" id="PR00344">
    <property type="entry name" value="BCTRLSENSOR"/>
</dbReference>
<dbReference type="PROSITE" id="PS50109">
    <property type="entry name" value="HIS_KIN"/>
    <property type="match status" value="1"/>
</dbReference>
<dbReference type="PANTHER" id="PTHR43547:SF2">
    <property type="entry name" value="HYBRID SIGNAL TRANSDUCTION HISTIDINE KINASE C"/>
    <property type="match status" value="1"/>
</dbReference>
<dbReference type="AlphaFoldDB" id="A0A3E1NSX5"/>
<keyword evidence="6" id="KW-1185">Reference proteome</keyword>
<comment type="catalytic activity">
    <reaction evidence="1">
        <text>ATP + protein L-histidine = ADP + protein N-phospho-L-histidine.</text>
        <dbReference type="EC" id="2.7.13.3"/>
    </reaction>
</comment>
<proteinExistence type="predicted"/>
<evidence type="ECO:0000259" key="4">
    <source>
        <dbReference type="PROSITE" id="PS50109"/>
    </source>
</evidence>
<evidence type="ECO:0000313" key="5">
    <source>
        <dbReference type="EMBL" id="RFM30944.1"/>
    </source>
</evidence>